<evidence type="ECO:0000313" key="3">
    <source>
        <dbReference type="Proteomes" id="UP001165405"/>
    </source>
</evidence>
<proteinExistence type="predicted"/>
<gene>
    <name evidence="2" type="ORF">L1785_08815</name>
</gene>
<dbReference type="RefSeq" id="WP_236088854.1">
    <property type="nucleotide sequence ID" value="NZ_JAKGSG010000025.1"/>
</dbReference>
<dbReference type="PANTHER" id="PTHR43211:SF1">
    <property type="entry name" value="BLL6422 PROTEIN"/>
    <property type="match status" value="1"/>
</dbReference>
<sequence>MRIATWEHRGSTGAGFVDGGRVFALPDGATTLDLVRDGLERTLDAGRRVVADGTGVPLSEVRLLPPIQPPAMRDFVAFEEHVEGVVKSVSGGAGVVPEWYQAPTFYFTNPHTLVATGDDVAVPSGSHALDFELEVAAVIGAVDGSDGRDLDPVAGREHIFGYTILNDWSARDLQRREMRVSLGPCKGKDFANTLGPWIVTADEVEDLHDDDGFLALELSVAINGVTFGRDLLSNMGWPFAELVAYASRSSRVAPGDVLGSGTSAGGCLAEAWGRAGSQTPPPLAPGDTVRMEVERIGVIENTVVAGRDLPAPAPARVRPRTRTRTV</sequence>
<accession>A0AA41U915</accession>
<name>A0AA41U915_9MICO</name>
<dbReference type="Gene3D" id="3.90.850.10">
    <property type="entry name" value="Fumarylacetoacetase-like, C-terminal domain"/>
    <property type="match status" value="1"/>
</dbReference>
<dbReference type="AlphaFoldDB" id="A0AA41U915"/>
<evidence type="ECO:0000259" key="1">
    <source>
        <dbReference type="Pfam" id="PF01557"/>
    </source>
</evidence>
<dbReference type="InterPro" id="IPR011234">
    <property type="entry name" value="Fumarylacetoacetase-like_C"/>
</dbReference>
<dbReference type="EMBL" id="JAKGSG010000025">
    <property type="protein sequence ID" value="MCF4121082.1"/>
    <property type="molecule type" value="Genomic_DNA"/>
</dbReference>
<reference evidence="2" key="1">
    <citation type="submission" date="2022-01" db="EMBL/GenBank/DDBJ databases">
        <title>Antribacter sp. nov., isolated from Guizhou of China.</title>
        <authorList>
            <person name="Chengliang C."/>
            <person name="Ya Z."/>
        </authorList>
    </citation>
    <scope>NUCLEOTIDE SEQUENCE</scope>
    <source>
        <strain evidence="2">KLBMP 9083</strain>
    </source>
</reference>
<evidence type="ECO:0000313" key="2">
    <source>
        <dbReference type="EMBL" id="MCF4121082.1"/>
    </source>
</evidence>
<organism evidence="2 3">
    <name type="scientific">Antribacter soli</name>
    <dbReference type="NCBI Taxonomy" id="2910976"/>
    <lineage>
        <taxon>Bacteria</taxon>
        <taxon>Bacillati</taxon>
        <taxon>Actinomycetota</taxon>
        <taxon>Actinomycetes</taxon>
        <taxon>Micrococcales</taxon>
        <taxon>Promicromonosporaceae</taxon>
        <taxon>Antribacter</taxon>
    </lineage>
</organism>
<dbReference type="Proteomes" id="UP001165405">
    <property type="component" value="Unassembled WGS sequence"/>
</dbReference>
<dbReference type="PANTHER" id="PTHR43211">
    <property type="entry name" value="FUMARYLACETOACETATE HYDROLASE"/>
    <property type="match status" value="1"/>
</dbReference>
<dbReference type="Pfam" id="PF01557">
    <property type="entry name" value="FAA_hydrolase"/>
    <property type="match status" value="1"/>
</dbReference>
<keyword evidence="2" id="KW-0378">Hydrolase</keyword>
<keyword evidence="3" id="KW-1185">Reference proteome</keyword>
<comment type="caution">
    <text evidence="2">The sequence shown here is derived from an EMBL/GenBank/DDBJ whole genome shotgun (WGS) entry which is preliminary data.</text>
</comment>
<feature type="domain" description="Fumarylacetoacetase-like C-terminal" evidence="1">
    <location>
        <begin position="73"/>
        <end position="304"/>
    </location>
</feature>
<dbReference type="SUPFAM" id="SSF56529">
    <property type="entry name" value="FAH"/>
    <property type="match status" value="1"/>
</dbReference>
<dbReference type="GO" id="GO:0016787">
    <property type="term" value="F:hydrolase activity"/>
    <property type="evidence" value="ECO:0007669"/>
    <property type="project" value="UniProtKB-KW"/>
</dbReference>
<dbReference type="InterPro" id="IPR036663">
    <property type="entry name" value="Fumarylacetoacetase_C_sf"/>
</dbReference>
<protein>
    <submittedName>
        <fullName evidence="2">Fumarylacetoacetate hydrolase family protein</fullName>
    </submittedName>
</protein>